<accession>A0A2R8A959</accession>
<dbReference type="Gene3D" id="3.30.420.10">
    <property type="entry name" value="Ribonuclease H-like superfamily/Ribonuclease H"/>
    <property type="match status" value="1"/>
</dbReference>
<keyword evidence="1" id="KW-0233">DNA recombination</keyword>
<reference evidence="3 4" key="1">
    <citation type="submission" date="2018-03" db="EMBL/GenBank/DDBJ databases">
        <authorList>
            <person name="Keele B.F."/>
        </authorList>
    </citation>
    <scope>NUCLEOTIDE SEQUENCE [LARGE SCALE GENOMIC DNA]</scope>
    <source>
        <strain evidence="3 4">CeCT 8812</strain>
    </source>
</reference>
<feature type="domain" description="Integrase catalytic" evidence="2">
    <location>
        <begin position="221"/>
        <end position="382"/>
    </location>
</feature>
<dbReference type="InterPro" id="IPR001584">
    <property type="entry name" value="Integrase_cat-core"/>
</dbReference>
<dbReference type="GO" id="GO:0006310">
    <property type="term" value="P:DNA recombination"/>
    <property type="evidence" value="ECO:0007669"/>
    <property type="project" value="UniProtKB-KW"/>
</dbReference>
<dbReference type="PANTHER" id="PTHR10948:SF23">
    <property type="entry name" value="TRANSPOSASE INSI FOR INSERTION SEQUENCE ELEMENT IS30A-RELATED"/>
    <property type="match status" value="1"/>
</dbReference>
<dbReference type="GO" id="GO:0032196">
    <property type="term" value="P:transposition"/>
    <property type="evidence" value="ECO:0007669"/>
    <property type="project" value="TreeGrafter"/>
</dbReference>
<dbReference type="GO" id="GO:0004803">
    <property type="term" value="F:transposase activity"/>
    <property type="evidence" value="ECO:0007669"/>
    <property type="project" value="TreeGrafter"/>
</dbReference>
<dbReference type="OrthoDB" id="9803231at2"/>
<dbReference type="EMBL" id="OMKW01000001">
    <property type="protein sequence ID" value="SPF28767.1"/>
    <property type="molecule type" value="Genomic_DNA"/>
</dbReference>
<name>A0A2R8A959_9RHOB</name>
<evidence type="ECO:0000313" key="3">
    <source>
        <dbReference type="EMBL" id="SPF28767.1"/>
    </source>
</evidence>
<gene>
    <name evidence="3" type="ORF">POI8812_01070</name>
</gene>
<proteinExistence type="predicted"/>
<dbReference type="RefSeq" id="WP_108781439.1">
    <property type="nucleotide sequence ID" value="NZ_OMKW01000001.1"/>
</dbReference>
<evidence type="ECO:0000259" key="2">
    <source>
        <dbReference type="PROSITE" id="PS50994"/>
    </source>
</evidence>
<protein>
    <recommendedName>
        <fullName evidence="2">Integrase catalytic domain-containing protein</fullName>
    </recommendedName>
</protein>
<dbReference type="InterPro" id="IPR051917">
    <property type="entry name" value="Transposase-Integrase"/>
</dbReference>
<dbReference type="NCBIfam" id="NF033563">
    <property type="entry name" value="transpos_IS30"/>
    <property type="match status" value="1"/>
</dbReference>
<dbReference type="Proteomes" id="UP000244932">
    <property type="component" value="Unassembled WGS sequence"/>
</dbReference>
<evidence type="ECO:0000256" key="1">
    <source>
        <dbReference type="ARBA" id="ARBA00023172"/>
    </source>
</evidence>
<dbReference type="PROSITE" id="PS50994">
    <property type="entry name" value="INTEGRASE"/>
    <property type="match status" value="1"/>
</dbReference>
<dbReference type="GO" id="GO:0005829">
    <property type="term" value="C:cytosol"/>
    <property type="evidence" value="ECO:0007669"/>
    <property type="project" value="TreeGrafter"/>
</dbReference>
<dbReference type="InterPro" id="IPR053392">
    <property type="entry name" value="Transposase_IS30-like"/>
</dbReference>
<sequence length="386" mass="44718">MKYRTRTFYTDKQKSEMWDRWQRGESLSSIGRRFDRASSSIFPHLALTGGIRPPERTRSGRVLSLTEREEISRGLASGRSLRSIACDLSRSPSTISREVRRNGGRKAYRAALSDQRAWDCARRPKACKLSFNENLCRFIARKLRLKWSPQQIAGWLMRRHPDEEQERVSHETIYRCLYVQTRGVLKKELQQCLRSPRAIRRSRHATQKGLTLRKIKDAVPISERPPEIEDRAVPGHWEGDLIVGANNSYIATLVERHSRFVMLAKVANKDTQSVITALIKHARKLPKELYRSLTWDRGSEMTDHVTFTMATKIDVYFCNPQSPWQRGGNENTNRLLRQYFPRGLDMSTYSQAKLSAVARQLNERPRKTLQYETPAQRFAKCVAAIN</sequence>
<dbReference type="PANTHER" id="PTHR10948">
    <property type="entry name" value="TRANSPOSASE"/>
    <property type="match status" value="1"/>
</dbReference>
<evidence type="ECO:0000313" key="4">
    <source>
        <dbReference type="Proteomes" id="UP000244932"/>
    </source>
</evidence>
<dbReference type="InterPro" id="IPR025246">
    <property type="entry name" value="IS30-like_HTH"/>
</dbReference>
<dbReference type="InterPro" id="IPR012337">
    <property type="entry name" value="RNaseH-like_sf"/>
</dbReference>
<dbReference type="GO" id="GO:0003676">
    <property type="term" value="F:nucleic acid binding"/>
    <property type="evidence" value="ECO:0007669"/>
    <property type="project" value="InterPro"/>
</dbReference>
<organism evidence="3 4">
    <name type="scientific">Pontivivens insulae</name>
    <dbReference type="NCBI Taxonomy" id="1639689"/>
    <lineage>
        <taxon>Bacteria</taxon>
        <taxon>Pseudomonadati</taxon>
        <taxon>Pseudomonadota</taxon>
        <taxon>Alphaproteobacteria</taxon>
        <taxon>Rhodobacterales</taxon>
        <taxon>Paracoccaceae</taxon>
        <taxon>Pontivivens</taxon>
    </lineage>
</organism>
<dbReference type="Pfam" id="PF13936">
    <property type="entry name" value="HTH_38"/>
    <property type="match status" value="1"/>
</dbReference>
<dbReference type="InterPro" id="IPR036397">
    <property type="entry name" value="RNaseH_sf"/>
</dbReference>
<keyword evidence="4" id="KW-1185">Reference proteome</keyword>
<dbReference type="GO" id="GO:0015074">
    <property type="term" value="P:DNA integration"/>
    <property type="evidence" value="ECO:0007669"/>
    <property type="project" value="InterPro"/>
</dbReference>
<dbReference type="Pfam" id="PF00665">
    <property type="entry name" value="rve"/>
    <property type="match status" value="1"/>
</dbReference>
<dbReference type="AlphaFoldDB" id="A0A2R8A959"/>
<dbReference type="SUPFAM" id="SSF53098">
    <property type="entry name" value="Ribonuclease H-like"/>
    <property type="match status" value="1"/>
</dbReference>